<dbReference type="SMR" id="A6GV64"/>
<name>A6GV64_ECTOL</name>
<dbReference type="PATRIC" id="fig|330.44.peg.1926"/>
<protein>
    <recommendedName>
        <fullName evidence="2">DUF934 domain-containing protein</fullName>
    </recommendedName>
</protein>
<organism evidence="1">
    <name type="scientific">Ectopseudomonas oleovorans</name>
    <name type="common">Pseudomonas oleovorans</name>
    <dbReference type="NCBI Taxonomy" id="301"/>
    <lineage>
        <taxon>Bacteria</taxon>
        <taxon>Pseudomonadati</taxon>
        <taxon>Pseudomonadota</taxon>
        <taxon>Gammaproteobacteria</taxon>
        <taxon>Pseudomonadales</taxon>
        <taxon>Pseudomonadaceae</taxon>
        <taxon>Ectopseudomonas</taxon>
    </lineage>
</organism>
<evidence type="ECO:0008006" key="2">
    <source>
        <dbReference type="Google" id="ProtNLM"/>
    </source>
</evidence>
<dbReference type="InterPro" id="IPR008318">
    <property type="entry name" value="UCP030820"/>
</dbReference>
<dbReference type="AlphaFoldDB" id="A6GV64"/>
<accession>A6GV64</accession>
<reference evidence="1" key="1">
    <citation type="journal article" date="2007" name="Appl. Environ. Microbiol.">
        <title>Essential role of cytochrome bd-related oxidase in cyanide resistance of Pseudomonas pseudoalcaligenes CECT5344.</title>
        <authorList>
            <person name="Quesada A."/>
            <person name="Guijo M.I."/>
            <person name="Merchan F."/>
            <person name="Blazquez B."/>
            <person name="Igeno M.I."/>
            <person name="Blasco R."/>
        </authorList>
    </citation>
    <scope>NUCLEOTIDE SEQUENCE</scope>
    <source>
        <strain evidence="1">CECT5344</strain>
    </source>
</reference>
<dbReference type="EMBL" id="AM115695">
    <property type="protein sequence ID" value="CAJ40617.1"/>
    <property type="molecule type" value="Genomic_DNA"/>
</dbReference>
<proteinExistence type="predicted"/>
<sequence length="159" mass="17787">MTLIDTAGTPLADPYQYPAADQELTEADHCVVLLSQWDTYQELFGKTATGVWVTGDQDPADLLALLNRTRVVVIEFPKSRDGRGFTLARVLRERHRYDGDIRAAGPLLPDQFSMLIQCGYTSVLAEAAIPLVRWKEAAMALDQSKARPRTLLDRLSQNR</sequence>
<evidence type="ECO:0000313" key="1">
    <source>
        <dbReference type="EMBL" id="CAJ40617.1"/>
    </source>
</evidence>
<dbReference type="Pfam" id="PF06073">
    <property type="entry name" value="DUF934"/>
    <property type="match status" value="1"/>
</dbReference>